<keyword evidence="4 7" id="KW-0812">Transmembrane</keyword>
<proteinExistence type="inferred from homology"/>
<dbReference type="InterPro" id="IPR052923">
    <property type="entry name" value="UPF0718"/>
</dbReference>
<dbReference type="Gene3D" id="3.40.50.300">
    <property type="entry name" value="P-loop containing nucleotide triphosphate hydrolases"/>
    <property type="match status" value="1"/>
</dbReference>
<gene>
    <name evidence="9" type="ORF">CSC2_31910</name>
</gene>
<dbReference type="Proteomes" id="UP000663802">
    <property type="component" value="Unassembled WGS sequence"/>
</dbReference>
<dbReference type="PANTHER" id="PTHR34184:SF4">
    <property type="entry name" value="UPF0718 PROTEIN YCGR"/>
    <property type="match status" value="1"/>
</dbReference>
<evidence type="ECO:0000313" key="9">
    <source>
        <dbReference type="EMBL" id="GFZ32665.1"/>
    </source>
</evidence>
<dbReference type="InterPro" id="IPR003495">
    <property type="entry name" value="CobW/HypB/UreG_nucleotide-bd"/>
</dbReference>
<dbReference type="RefSeq" id="WP_206870941.1">
    <property type="nucleotide sequence ID" value="NZ_BMBA01000003.1"/>
</dbReference>
<dbReference type="SUPFAM" id="SSF52540">
    <property type="entry name" value="P-loop containing nucleoside triphosphate hydrolases"/>
    <property type="match status" value="1"/>
</dbReference>
<evidence type="ECO:0000256" key="1">
    <source>
        <dbReference type="ARBA" id="ARBA00004651"/>
    </source>
</evidence>
<keyword evidence="10" id="KW-1185">Reference proteome</keyword>
<keyword evidence="5 7" id="KW-1133">Transmembrane helix</keyword>
<comment type="similarity">
    <text evidence="2">Belongs to the UPF0718 family.</text>
</comment>
<accession>A0ABQ1ECY4</accession>
<protein>
    <submittedName>
        <fullName evidence="9">Permease</fullName>
    </submittedName>
</protein>
<dbReference type="PANTHER" id="PTHR34184">
    <property type="entry name" value="UPF0718 PROTEIN YCGR"/>
    <property type="match status" value="1"/>
</dbReference>
<evidence type="ECO:0000259" key="8">
    <source>
        <dbReference type="Pfam" id="PF02492"/>
    </source>
</evidence>
<keyword evidence="3" id="KW-1003">Cell membrane</keyword>
<evidence type="ECO:0000256" key="5">
    <source>
        <dbReference type="ARBA" id="ARBA00022989"/>
    </source>
</evidence>
<sequence length="526" mass="58690">MRTNIILVTGLLGAGKTSFINGLLEKAFEQKEKVVVIQREIGEGKIKHSNEDLKIMTVSKNEDITTEYLQEVIKKYLPDTLVIECNGFDKIQSVIDEIEKRSLRKIGFLGKVINIIESNNFGIYFNNLNSTMVENMRICDLIVLNHSSDIDKEKLEDIKTTIRNINNNMKILMSLKVEEDQLDVYEDKKAVKQDLYSNIINKIIIFLLSVLGGSVFYFIRKGTNIPLIDYGKIQIFSTVFLSILIQAIPFILVGVVFSSVIQVFVTSDAISRFFPKSPGLGFIAALVSGIFLPVCDCAIVPVASRLIKKGIPLPIAITFMLAAPIVNPVTIASTIYAFPTQTSIALYRIYFGVTVAFFTGLAFYIFPEKDIFLEDKNIISNCECGFCEDNSGATKSFKGKLRAILTHSSLEFFQVGKFLIIGAFLSSIMQVLLPKELIFKLGGTTLTSLIVMMLAAFVLSVCSTSDAFIARTFINQLPFRSVLGFMVIGPMIDIKNLSMLLGSFKKRFVIKLVAIIFFVAFIRLTI</sequence>
<feature type="transmembrane region" description="Helical" evidence="7">
    <location>
        <begin position="239"/>
        <end position="261"/>
    </location>
</feature>
<dbReference type="EMBL" id="BMBA01000003">
    <property type="protein sequence ID" value="GFZ32665.1"/>
    <property type="molecule type" value="Genomic_DNA"/>
</dbReference>
<reference evidence="9 10" key="1">
    <citation type="journal article" date="2021" name="Int. J. Syst. Evol. Microbiol.">
        <title>Clostridium zeae sp. nov., isolated from corn silage.</title>
        <authorList>
            <person name="Kobayashi H."/>
            <person name="Tanizawa Y."/>
            <person name="Yagura M."/>
            <person name="Sakamoto M."/>
            <person name="Ohkuma M."/>
            <person name="Tohno M."/>
        </authorList>
    </citation>
    <scope>NUCLEOTIDE SEQUENCE [LARGE SCALE GENOMIC DNA]</scope>
    <source>
        <strain evidence="9 10">CSC2</strain>
    </source>
</reference>
<feature type="transmembrane region" description="Helical" evidence="7">
    <location>
        <begin position="445"/>
        <end position="470"/>
    </location>
</feature>
<evidence type="ECO:0000256" key="3">
    <source>
        <dbReference type="ARBA" id="ARBA00022475"/>
    </source>
</evidence>
<comment type="subcellular location">
    <subcellularLocation>
        <location evidence="1">Cell membrane</location>
        <topology evidence="1">Multi-pass membrane protein</topology>
    </subcellularLocation>
</comment>
<evidence type="ECO:0000256" key="4">
    <source>
        <dbReference type="ARBA" id="ARBA00022692"/>
    </source>
</evidence>
<feature type="transmembrane region" description="Helical" evidence="7">
    <location>
        <begin position="508"/>
        <end position="525"/>
    </location>
</feature>
<organism evidence="9 10">
    <name type="scientific">Clostridium zeae</name>
    <dbReference type="NCBI Taxonomy" id="2759022"/>
    <lineage>
        <taxon>Bacteria</taxon>
        <taxon>Bacillati</taxon>
        <taxon>Bacillota</taxon>
        <taxon>Clostridia</taxon>
        <taxon>Eubacteriales</taxon>
        <taxon>Clostridiaceae</taxon>
        <taxon>Clostridium</taxon>
    </lineage>
</organism>
<dbReference type="InterPro" id="IPR027417">
    <property type="entry name" value="P-loop_NTPase"/>
</dbReference>
<evidence type="ECO:0000256" key="2">
    <source>
        <dbReference type="ARBA" id="ARBA00006386"/>
    </source>
</evidence>
<feature type="transmembrane region" description="Helical" evidence="7">
    <location>
        <begin position="315"/>
        <end position="338"/>
    </location>
</feature>
<feature type="transmembrane region" description="Helical" evidence="7">
    <location>
        <begin position="281"/>
        <end position="303"/>
    </location>
</feature>
<dbReference type="Pfam" id="PF02492">
    <property type="entry name" value="cobW"/>
    <property type="match status" value="1"/>
</dbReference>
<evidence type="ECO:0000256" key="6">
    <source>
        <dbReference type="ARBA" id="ARBA00023136"/>
    </source>
</evidence>
<dbReference type="Pfam" id="PF03773">
    <property type="entry name" value="ArsP_1"/>
    <property type="match status" value="1"/>
</dbReference>
<feature type="transmembrane region" description="Helical" evidence="7">
    <location>
        <begin position="199"/>
        <end position="219"/>
    </location>
</feature>
<feature type="domain" description="CobW/HypB/UreG nucleotide-binding" evidence="8">
    <location>
        <begin position="5"/>
        <end position="172"/>
    </location>
</feature>
<keyword evidence="6 7" id="KW-0472">Membrane</keyword>
<evidence type="ECO:0000313" key="10">
    <source>
        <dbReference type="Proteomes" id="UP000663802"/>
    </source>
</evidence>
<name>A0ABQ1ECY4_9CLOT</name>
<feature type="transmembrane region" description="Helical" evidence="7">
    <location>
        <begin position="412"/>
        <end position="433"/>
    </location>
</feature>
<evidence type="ECO:0000256" key="7">
    <source>
        <dbReference type="SAM" id="Phobius"/>
    </source>
</evidence>
<dbReference type="InterPro" id="IPR005524">
    <property type="entry name" value="DUF318"/>
</dbReference>
<feature type="transmembrane region" description="Helical" evidence="7">
    <location>
        <begin position="344"/>
        <end position="366"/>
    </location>
</feature>
<comment type="caution">
    <text evidence="9">The sequence shown here is derived from an EMBL/GenBank/DDBJ whole genome shotgun (WGS) entry which is preliminary data.</text>
</comment>
<feature type="transmembrane region" description="Helical" evidence="7">
    <location>
        <begin position="482"/>
        <end position="502"/>
    </location>
</feature>